<evidence type="ECO:0000256" key="1">
    <source>
        <dbReference type="SAM" id="MobiDB-lite"/>
    </source>
</evidence>
<feature type="region of interest" description="Disordered" evidence="1">
    <location>
        <begin position="74"/>
        <end position="96"/>
    </location>
</feature>
<gene>
    <name evidence="2" type="ORF">PPNO1_LOCUS5934</name>
</gene>
<reference evidence="2" key="1">
    <citation type="submission" date="2022-11" db="EMBL/GenBank/DDBJ databases">
        <authorList>
            <person name="Scott C."/>
            <person name="Bruce N."/>
        </authorList>
    </citation>
    <scope>NUCLEOTIDE SEQUENCE</scope>
</reference>
<proteinExistence type="predicted"/>
<dbReference type="EMBL" id="CALLCH030000015">
    <property type="protein sequence ID" value="CAI4216277.1"/>
    <property type="molecule type" value="Genomic_DNA"/>
</dbReference>
<dbReference type="AlphaFoldDB" id="A0A9P1H3Z4"/>
<feature type="compositionally biased region" description="Polar residues" evidence="1">
    <location>
        <begin position="86"/>
        <end position="96"/>
    </location>
</feature>
<keyword evidence="3" id="KW-1185">Reference proteome</keyword>
<name>A0A9P1H3Z4_9PEZI</name>
<protein>
    <submittedName>
        <fullName evidence="2">Uncharacterized protein</fullName>
    </submittedName>
</protein>
<organism evidence="2 3">
    <name type="scientific">Parascedosporium putredinis</name>
    <dbReference type="NCBI Taxonomy" id="1442378"/>
    <lineage>
        <taxon>Eukaryota</taxon>
        <taxon>Fungi</taxon>
        <taxon>Dikarya</taxon>
        <taxon>Ascomycota</taxon>
        <taxon>Pezizomycotina</taxon>
        <taxon>Sordariomycetes</taxon>
        <taxon>Hypocreomycetidae</taxon>
        <taxon>Microascales</taxon>
        <taxon>Microascaceae</taxon>
        <taxon>Parascedosporium</taxon>
    </lineage>
</organism>
<dbReference type="Proteomes" id="UP000838763">
    <property type="component" value="Unassembled WGS sequence"/>
</dbReference>
<evidence type="ECO:0000313" key="2">
    <source>
        <dbReference type="EMBL" id="CAI4216277.1"/>
    </source>
</evidence>
<sequence>MRTASNTSSNTPDTDQTLAIGLAILSERIVRAERAAKDKAPAPRSPFYSLEAQAELVEDFDFLDLLDDLLERGGPGNALSRAQLPRATSSTSSTIF</sequence>
<comment type="caution">
    <text evidence="2">The sequence shown here is derived from an EMBL/GenBank/DDBJ whole genome shotgun (WGS) entry which is preliminary data.</text>
</comment>
<accession>A0A9P1H3Z4</accession>
<evidence type="ECO:0000313" key="3">
    <source>
        <dbReference type="Proteomes" id="UP000838763"/>
    </source>
</evidence>